<protein>
    <submittedName>
        <fullName evidence="2">Uncharacterized protein</fullName>
    </submittedName>
</protein>
<dbReference type="CDD" id="cd00303">
    <property type="entry name" value="retropepsin_like"/>
    <property type="match status" value="1"/>
</dbReference>
<proteinExistence type="predicted"/>
<name>A0A1S4CKB2_TOBAC</name>
<dbReference type="OrthoDB" id="2919534at2759"/>
<dbReference type="PANTHER" id="PTHR33240:SF8">
    <property type="entry name" value="OS03G0439900 PROTEIN"/>
    <property type="match status" value="1"/>
</dbReference>
<evidence type="ECO:0000313" key="2">
    <source>
        <dbReference type="RefSeq" id="XP_016501672.1"/>
    </source>
</evidence>
<feature type="region of interest" description="Disordered" evidence="1">
    <location>
        <begin position="65"/>
        <end position="110"/>
    </location>
</feature>
<dbReference type="PANTHER" id="PTHR33240">
    <property type="entry name" value="OS08G0508500 PROTEIN"/>
    <property type="match status" value="1"/>
</dbReference>
<dbReference type="KEGG" id="nta:107819988"/>
<evidence type="ECO:0000256" key="1">
    <source>
        <dbReference type="SAM" id="MobiDB-lite"/>
    </source>
</evidence>
<accession>A0A1S4CKB2</accession>
<dbReference type="PaxDb" id="4097-A0A1S4CKB2"/>
<sequence>MDRFQRERMMLPRVPDNWAAMAFASTLNEKSSESMRRLKESFREFPATTWNDVYNRYNTKLRTEEDTVAQPRVDKRAKSRQSESEKRTRKTGSSSRFRKERDARGIDSNTHARVGDYSFNVSTSELVAILRGVGDKGEGEHLLKQGYLTDMFNEKGRQSYMKNKQEPPKPPSLKRPVNVITKGDEVNGVTYTAAKKTSKVTVTHRKRVRQVLDGDSITFDDEDVDGLMIPHNDALVTSLLVHDTNVKRVLIDPGSSMNIILLRAMNEIQANDKVIPKAWSLSGLYNSSAITKGKLVLATFAKGVIKDTKFHVIDADMAYYIILGGL</sequence>
<reference evidence="2" key="1">
    <citation type="submission" date="2025-08" db="UniProtKB">
        <authorList>
            <consortium name="RefSeq"/>
        </authorList>
    </citation>
    <scope>IDENTIFICATION</scope>
</reference>
<dbReference type="AlphaFoldDB" id="A0A1S4CKB2"/>
<organism evidence="2">
    <name type="scientific">Nicotiana tabacum</name>
    <name type="common">Common tobacco</name>
    <dbReference type="NCBI Taxonomy" id="4097"/>
    <lineage>
        <taxon>Eukaryota</taxon>
        <taxon>Viridiplantae</taxon>
        <taxon>Streptophyta</taxon>
        <taxon>Embryophyta</taxon>
        <taxon>Tracheophyta</taxon>
        <taxon>Spermatophyta</taxon>
        <taxon>Magnoliopsida</taxon>
        <taxon>eudicotyledons</taxon>
        <taxon>Gunneridae</taxon>
        <taxon>Pentapetalae</taxon>
        <taxon>asterids</taxon>
        <taxon>lamiids</taxon>
        <taxon>Solanales</taxon>
        <taxon>Solanaceae</taxon>
        <taxon>Nicotianoideae</taxon>
        <taxon>Nicotianeae</taxon>
        <taxon>Nicotiana</taxon>
    </lineage>
</organism>
<gene>
    <name evidence="2" type="primary">LOC107819988</name>
</gene>
<dbReference type="RefSeq" id="XP_016501672.1">
    <property type="nucleotide sequence ID" value="XM_016646186.1"/>
</dbReference>
<feature type="compositionally biased region" description="Basic and acidic residues" evidence="1">
    <location>
        <begin position="72"/>
        <end position="86"/>
    </location>
</feature>